<evidence type="ECO:0000256" key="3">
    <source>
        <dbReference type="ARBA" id="ARBA00022679"/>
    </source>
</evidence>
<dbReference type="GO" id="GO:0003677">
    <property type="term" value="F:DNA binding"/>
    <property type="evidence" value="ECO:0007669"/>
    <property type="project" value="UniProtKB-KW"/>
</dbReference>
<dbReference type="PROSITE" id="PS50044">
    <property type="entry name" value="SIGMA54_3"/>
    <property type="match status" value="1"/>
</dbReference>
<evidence type="ECO:0000313" key="12">
    <source>
        <dbReference type="Proteomes" id="UP000000272"/>
    </source>
</evidence>
<keyword evidence="7" id="KW-0238">DNA-binding</keyword>
<dbReference type="InterPro" id="IPR010982">
    <property type="entry name" value="Lambda_DNA-bd_dom_sf"/>
</dbReference>
<dbReference type="Gene3D" id="1.10.260.40">
    <property type="entry name" value="lambda repressor-like DNA-binding domains"/>
    <property type="match status" value="1"/>
</dbReference>
<dbReference type="PROSITE" id="PS00718">
    <property type="entry name" value="SIGMA54_2"/>
    <property type="match status" value="1"/>
</dbReference>
<dbReference type="InterPro" id="IPR038709">
    <property type="entry name" value="RpoN_core-bd_sf"/>
</dbReference>
<dbReference type="InterPro" id="IPR000394">
    <property type="entry name" value="RNA_pol_sigma_54"/>
</dbReference>
<dbReference type="GO" id="GO:0016987">
    <property type="term" value="F:sigma factor activity"/>
    <property type="evidence" value="ECO:0007669"/>
    <property type="project" value="UniProtKB-KW"/>
</dbReference>
<sequence length="463" mass="53060">MQMNYSLTLSQTQKLLMTPELRQAITILQLSSVELFEYIEQELLNNPLLDKEEETYPGEEIKVETGAKDKDTLDWEEYLQDSYDLDFLRYPREVREEENSFENFISAVPTLQEHLVMQLRLAPVSKKVFKIGVFLIGNLDKNGYLAVGVDEAAKILKVSEKEVEEALKVIQSFDPPGIGARNIKECLLIQVEQRGIKDLKLRALIENHLNDLAEAKYTKIAERLNIPLSRVQELKDIVLTLDPKPGRNFSTANETQYIIPDAVIERVGNEYVVIMNDSVAPRLSINPYYRSLLLSEDKESLASKFLTRKLESALWLIKSIEQRRMTLYKVIKAIIDVQREFLDYGISGLKPLTLKQIADKIGVHESTVSRAISGKYVQTPRGVFELKFFFKNGLENLNGSATSSETIKKMLKEMISREDPYNPLSDQKISDNFKKNGIIISRRTVAKYREELGIPSSAKRKRY</sequence>
<evidence type="ECO:0000256" key="1">
    <source>
        <dbReference type="ARBA" id="ARBA00008798"/>
    </source>
</evidence>
<dbReference type="PROSITE" id="PS00717">
    <property type="entry name" value="SIGMA54_1"/>
    <property type="match status" value="1"/>
</dbReference>
<dbReference type="KEGG" id="toc:Toce_1856"/>
<evidence type="ECO:0000256" key="2">
    <source>
        <dbReference type="ARBA" id="ARBA00022478"/>
    </source>
</evidence>
<dbReference type="Gene3D" id="1.10.10.60">
    <property type="entry name" value="Homeodomain-like"/>
    <property type="match status" value="1"/>
</dbReference>
<dbReference type="HOGENOM" id="CLU_020569_1_1_9"/>
<dbReference type="GO" id="GO:0001216">
    <property type="term" value="F:DNA-binding transcription activator activity"/>
    <property type="evidence" value="ECO:0007669"/>
    <property type="project" value="InterPro"/>
</dbReference>
<dbReference type="AlphaFoldDB" id="D9RZ32"/>
<evidence type="ECO:0000256" key="5">
    <source>
        <dbReference type="ARBA" id="ARBA00023015"/>
    </source>
</evidence>
<evidence type="ECO:0000313" key="11">
    <source>
        <dbReference type="EMBL" id="ADL08586.1"/>
    </source>
</evidence>
<keyword evidence="6" id="KW-0731">Sigma factor</keyword>
<evidence type="ECO:0000256" key="8">
    <source>
        <dbReference type="ARBA" id="ARBA00023163"/>
    </source>
</evidence>
<dbReference type="STRING" id="555079.Toce_1856"/>
<evidence type="ECO:0000259" key="9">
    <source>
        <dbReference type="Pfam" id="PF04552"/>
    </source>
</evidence>
<dbReference type="RefSeq" id="WP_013276607.1">
    <property type="nucleotide sequence ID" value="NC_014377.1"/>
</dbReference>
<evidence type="ECO:0000256" key="4">
    <source>
        <dbReference type="ARBA" id="ARBA00022695"/>
    </source>
</evidence>
<comment type="similarity">
    <text evidence="1">Belongs to the sigma-54 factor family.</text>
</comment>
<dbReference type="GO" id="GO:0000428">
    <property type="term" value="C:DNA-directed RNA polymerase complex"/>
    <property type="evidence" value="ECO:0007669"/>
    <property type="project" value="UniProtKB-KW"/>
</dbReference>
<name>D9RZ32_THEOJ</name>
<evidence type="ECO:0000259" key="10">
    <source>
        <dbReference type="Pfam" id="PF04963"/>
    </source>
</evidence>
<dbReference type="Pfam" id="PF04963">
    <property type="entry name" value="Sigma54_CBD"/>
    <property type="match status" value="1"/>
</dbReference>
<dbReference type="Pfam" id="PF00309">
    <property type="entry name" value="Sigma54_AID"/>
    <property type="match status" value="1"/>
</dbReference>
<dbReference type="EMBL" id="CP002131">
    <property type="protein sequence ID" value="ADL08586.1"/>
    <property type="molecule type" value="Genomic_DNA"/>
</dbReference>
<dbReference type="NCBIfam" id="TIGR02395">
    <property type="entry name" value="rpoN_sigma"/>
    <property type="match status" value="1"/>
</dbReference>
<evidence type="ECO:0000256" key="6">
    <source>
        <dbReference type="ARBA" id="ARBA00023082"/>
    </source>
</evidence>
<dbReference type="PANTHER" id="PTHR32248">
    <property type="entry name" value="RNA POLYMERASE SIGMA-54 FACTOR"/>
    <property type="match status" value="1"/>
</dbReference>
<dbReference type="OrthoDB" id="9814402at2"/>
<keyword evidence="8" id="KW-0804">Transcription</keyword>
<dbReference type="InterPro" id="IPR007046">
    <property type="entry name" value="RNA_pol_sigma_54_core-bd"/>
</dbReference>
<keyword evidence="5" id="KW-0805">Transcription regulation</keyword>
<dbReference type="eggNOG" id="COG1508">
    <property type="taxonomic scope" value="Bacteria"/>
</dbReference>
<dbReference type="PANTHER" id="PTHR32248:SF4">
    <property type="entry name" value="RNA POLYMERASE SIGMA-54 FACTOR"/>
    <property type="match status" value="1"/>
</dbReference>
<dbReference type="GO" id="GO:0016779">
    <property type="term" value="F:nucleotidyltransferase activity"/>
    <property type="evidence" value="ECO:0007669"/>
    <property type="project" value="UniProtKB-KW"/>
</dbReference>
<dbReference type="InterPro" id="IPR007634">
    <property type="entry name" value="RNA_pol_sigma_54_DNA-bd"/>
</dbReference>
<keyword evidence="3" id="KW-0808">Transferase</keyword>
<feature type="domain" description="RNA polymerase sigma factor 54 core-binding" evidence="10">
    <location>
        <begin position="101"/>
        <end position="289"/>
    </location>
</feature>
<dbReference type="Proteomes" id="UP000000272">
    <property type="component" value="Chromosome"/>
</dbReference>
<keyword evidence="4" id="KW-0548">Nucleotidyltransferase</keyword>
<keyword evidence="12" id="KW-1185">Reference proteome</keyword>
<dbReference type="PIRSF" id="PIRSF000774">
    <property type="entry name" value="RpoN"/>
    <property type="match status" value="1"/>
</dbReference>
<gene>
    <name evidence="11" type="ordered locus">Toce_1856</name>
</gene>
<dbReference type="Pfam" id="PF04552">
    <property type="entry name" value="Sigma54_DBD"/>
    <property type="match status" value="1"/>
</dbReference>
<protein>
    <submittedName>
        <fullName evidence="11">RNA polymerase, sigma 54 subunit, RpoN/SigL</fullName>
    </submittedName>
</protein>
<evidence type="ECO:0000256" key="7">
    <source>
        <dbReference type="ARBA" id="ARBA00023125"/>
    </source>
</evidence>
<dbReference type="Gene3D" id="1.10.10.1330">
    <property type="entry name" value="RNA polymerase sigma-54 factor, core-binding domain"/>
    <property type="match status" value="1"/>
</dbReference>
<accession>D9RZ32</accession>
<proteinExistence type="inferred from homology"/>
<keyword evidence="2" id="KW-0240">DNA-directed RNA polymerase</keyword>
<reference evidence="11 12" key="1">
    <citation type="journal article" date="2010" name="Stand. Genomic Sci.">
        <title>Complete genome sequence of Thermosediminibacter oceani type strain (JW/IW-1228P).</title>
        <authorList>
            <person name="Pitluck S."/>
            <person name="Yasawong M."/>
            <person name="Munk C."/>
            <person name="Nolan M."/>
            <person name="Lapidus A."/>
            <person name="Lucas S."/>
            <person name="Glavina Del Rio T."/>
            <person name="Tice H."/>
            <person name="Cheng J.F."/>
            <person name="Bruce D."/>
            <person name="Detter C."/>
            <person name="Tapia R."/>
            <person name="Han C."/>
            <person name="Goodwin L."/>
            <person name="Liolios K."/>
            <person name="Ivanova N."/>
            <person name="Mavromatis K."/>
            <person name="Mikhailova N."/>
            <person name="Pati A."/>
            <person name="Chen A."/>
            <person name="Palaniappan K."/>
            <person name="Land M."/>
            <person name="Hauser L."/>
            <person name="Chang Y.J."/>
            <person name="Jeffries C.D."/>
            <person name="Rohde M."/>
            <person name="Spring S."/>
            <person name="Sikorski J."/>
            <person name="Goker M."/>
            <person name="Woyke T."/>
            <person name="Bristow J."/>
            <person name="Eisen J.A."/>
            <person name="Markowitz V."/>
            <person name="Hugenholtz P."/>
            <person name="Kyrpides N.C."/>
            <person name="Klenk H.P."/>
        </authorList>
    </citation>
    <scope>NUCLEOTIDE SEQUENCE [LARGE SCALE GENOMIC DNA]</scope>
    <source>
        <strain evidence="12">ATCC BAA-1034 / DSM 16646 / JW/IW-1228P</strain>
    </source>
</reference>
<feature type="domain" description="RNA polymerase sigma factor 54 DNA-binding" evidence="9">
    <location>
        <begin position="304"/>
        <end position="462"/>
    </location>
</feature>
<organism evidence="11 12">
    <name type="scientific">Thermosediminibacter oceani (strain ATCC BAA-1034 / DSM 16646 / JW/IW-1228P)</name>
    <dbReference type="NCBI Taxonomy" id="555079"/>
    <lineage>
        <taxon>Bacteria</taxon>
        <taxon>Bacillati</taxon>
        <taxon>Bacillota</taxon>
        <taxon>Clostridia</taxon>
        <taxon>Thermosediminibacterales</taxon>
        <taxon>Thermosediminibacteraceae</taxon>
        <taxon>Thermosediminibacter</taxon>
    </lineage>
</organism>
<dbReference type="PRINTS" id="PR00045">
    <property type="entry name" value="SIGMA54FCT"/>
</dbReference>
<dbReference type="GO" id="GO:0006352">
    <property type="term" value="P:DNA-templated transcription initiation"/>
    <property type="evidence" value="ECO:0007669"/>
    <property type="project" value="InterPro"/>
</dbReference>